<dbReference type="InterPro" id="IPR050654">
    <property type="entry name" value="AChE-related_enzymes"/>
</dbReference>
<accession>A0A0C9UVW9</accession>
<evidence type="ECO:0000256" key="3">
    <source>
        <dbReference type="RuleBase" id="RU361235"/>
    </source>
</evidence>
<dbReference type="Gene3D" id="3.40.50.1820">
    <property type="entry name" value="alpha/beta hydrolase"/>
    <property type="match status" value="1"/>
</dbReference>
<dbReference type="InterPro" id="IPR019819">
    <property type="entry name" value="Carboxylesterase_B_CS"/>
</dbReference>
<dbReference type="AlphaFoldDB" id="A0A0C9UVW9"/>
<dbReference type="PANTHER" id="PTHR43918">
    <property type="entry name" value="ACETYLCHOLINESTERASE"/>
    <property type="match status" value="1"/>
</dbReference>
<dbReference type="GO" id="GO:0052689">
    <property type="term" value="F:carboxylic ester hydrolase activity"/>
    <property type="evidence" value="ECO:0007669"/>
    <property type="project" value="TreeGrafter"/>
</dbReference>
<dbReference type="InterPro" id="IPR002018">
    <property type="entry name" value="CarbesteraseB"/>
</dbReference>
<dbReference type="PROSITE" id="PS00941">
    <property type="entry name" value="CARBOXYLESTERASE_B_2"/>
    <property type="match status" value="1"/>
</dbReference>
<reference evidence="5 6" key="1">
    <citation type="submission" date="2014-06" db="EMBL/GenBank/DDBJ databases">
        <title>Evolutionary Origins and Diversification of the Mycorrhizal Mutualists.</title>
        <authorList>
            <consortium name="DOE Joint Genome Institute"/>
            <consortium name="Mycorrhizal Genomics Consortium"/>
            <person name="Kohler A."/>
            <person name="Kuo A."/>
            <person name="Nagy L.G."/>
            <person name="Floudas D."/>
            <person name="Copeland A."/>
            <person name="Barry K.W."/>
            <person name="Cichocki N."/>
            <person name="Veneault-Fourrey C."/>
            <person name="LaButti K."/>
            <person name="Lindquist E.A."/>
            <person name="Lipzen A."/>
            <person name="Lundell T."/>
            <person name="Morin E."/>
            <person name="Murat C."/>
            <person name="Riley R."/>
            <person name="Ohm R."/>
            <person name="Sun H."/>
            <person name="Tunlid A."/>
            <person name="Henrissat B."/>
            <person name="Grigoriev I.V."/>
            <person name="Hibbett D.S."/>
            <person name="Martin F."/>
        </authorList>
    </citation>
    <scope>NUCLEOTIDE SEQUENCE [LARGE SCALE GENOMIC DNA]</scope>
    <source>
        <strain evidence="5 6">SS14</strain>
    </source>
</reference>
<organism evidence="5 6">
    <name type="scientific">Sphaerobolus stellatus (strain SS14)</name>
    <dbReference type="NCBI Taxonomy" id="990650"/>
    <lineage>
        <taxon>Eukaryota</taxon>
        <taxon>Fungi</taxon>
        <taxon>Dikarya</taxon>
        <taxon>Basidiomycota</taxon>
        <taxon>Agaricomycotina</taxon>
        <taxon>Agaricomycetes</taxon>
        <taxon>Phallomycetidae</taxon>
        <taxon>Geastrales</taxon>
        <taxon>Sphaerobolaceae</taxon>
        <taxon>Sphaerobolus</taxon>
    </lineage>
</organism>
<evidence type="ECO:0000313" key="5">
    <source>
        <dbReference type="EMBL" id="KIJ47803.1"/>
    </source>
</evidence>
<dbReference type="OrthoDB" id="408631at2759"/>
<keyword evidence="3" id="KW-0732">Signal</keyword>
<evidence type="ECO:0000256" key="1">
    <source>
        <dbReference type="ARBA" id="ARBA00005964"/>
    </source>
</evidence>
<dbReference type="SUPFAM" id="SSF53474">
    <property type="entry name" value="alpha/beta-Hydrolases"/>
    <property type="match status" value="1"/>
</dbReference>
<evidence type="ECO:0000259" key="4">
    <source>
        <dbReference type="Pfam" id="PF00135"/>
    </source>
</evidence>
<dbReference type="PROSITE" id="PS00122">
    <property type="entry name" value="CARBOXYLESTERASE_B_1"/>
    <property type="match status" value="1"/>
</dbReference>
<gene>
    <name evidence="5" type="ORF">M422DRAFT_163417</name>
</gene>
<dbReference type="ESTHER" id="9homo-a0a0c9uvw9">
    <property type="family name" value="Fungal_carboxylesterase_lipase"/>
</dbReference>
<keyword evidence="2 3" id="KW-0378">Hydrolase</keyword>
<proteinExistence type="inferred from homology"/>
<comment type="similarity">
    <text evidence="1 3">Belongs to the type-B carboxylesterase/lipase family.</text>
</comment>
<dbReference type="EMBL" id="KN837100">
    <property type="protein sequence ID" value="KIJ47803.1"/>
    <property type="molecule type" value="Genomic_DNA"/>
</dbReference>
<feature type="domain" description="Carboxylesterase type B" evidence="4">
    <location>
        <begin position="25"/>
        <end position="522"/>
    </location>
</feature>
<feature type="signal peptide" evidence="3">
    <location>
        <begin position="1"/>
        <end position="22"/>
    </location>
</feature>
<keyword evidence="6" id="KW-1185">Reference proteome</keyword>
<evidence type="ECO:0000313" key="6">
    <source>
        <dbReference type="Proteomes" id="UP000054279"/>
    </source>
</evidence>
<feature type="chain" id="PRO_5005112111" description="Carboxylic ester hydrolase" evidence="3">
    <location>
        <begin position="23"/>
        <end position="548"/>
    </location>
</feature>
<dbReference type="InterPro" id="IPR019826">
    <property type="entry name" value="Carboxylesterase_B_AS"/>
</dbReference>
<dbReference type="Pfam" id="PF00135">
    <property type="entry name" value="COesterase"/>
    <property type="match status" value="1"/>
</dbReference>
<dbReference type="InterPro" id="IPR029058">
    <property type="entry name" value="AB_hydrolase_fold"/>
</dbReference>
<dbReference type="HOGENOM" id="CLU_006586_10_6_1"/>
<name>A0A0C9UVW9_SPHS4</name>
<sequence length="548" mass="58401">MLLVILRKFLVLCIYFASVTKGANVTLKVGRGQIIGSQVPGSPVEFFGGIPFAKPPVGNLRLKPAVLTTALPNETFDATQFGLSCLQKGFTIAPSAMSEDCLTLNIFRPAGASTNDKLPVLLWIYGGMCTGSSSLYNATSLVTKSLERGTPVIYASVNYRLGPLGFPQGTEAGSRGALNLGLKDQLTALEWMQVNIGAFGGDKSKITIFGQSAGATSITIHLLGDAISKLARGAIIESNVAAPAFPPEKNQASWQSFVTSTPGCSSVANTSDTFDCLQTASQVAVMQGFLEMPGGSFGATIDGPGGILPDIPSNLEPKARFPLITGSVKDEFTLFTSQTINSTEEIRQGLNNSFSPSARGEEALTETIEKILELYPDIPALGSPFGTGNDTFGLSSQYKRSAAIEGDILVQVPRRLASQQKSKTGVKIFSYLFTDPDAVPMSVLVSTNPPPAAVTHTSEIPYVYGTLKNITDTAVSLSQMMQDYWISFTVSLNPNDGKGGKRPNWAQYTPNSEVVLRLDGRDGVKLIQDNFRAKVMAFLSSDPAVFDQ</sequence>
<dbReference type="PANTHER" id="PTHR43918:SF4">
    <property type="entry name" value="CARBOXYLIC ESTER HYDROLASE"/>
    <property type="match status" value="1"/>
</dbReference>
<evidence type="ECO:0000256" key="2">
    <source>
        <dbReference type="ARBA" id="ARBA00022801"/>
    </source>
</evidence>
<dbReference type="Proteomes" id="UP000054279">
    <property type="component" value="Unassembled WGS sequence"/>
</dbReference>
<dbReference type="EC" id="3.1.1.-" evidence="3"/>
<protein>
    <recommendedName>
        <fullName evidence="3">Carboxylic ester hydrolase</fullName>
        <ecNumber evidence="3">3.1.1.-</ecNumber>
    </recommendedName>
</protein>